<evidence type="ECO:0000313" key="2">
    <source>
        <dbReference type="Proteomes" id="UP001321473"/>
    </source>
</evidence>
<accession>A0AAQ4D7T0</accession>
<keyword evidence="2" id="KW-1185">Reference proteome</keyword>
<gene>
    <name evidence="1" type="ORF">V5799_003846</name>
</gene>
<dbReference type="AlphaFoldDB" id="A0AAQ4D7T0"/>
<proteinExistence type="predicted"/>
<name>A0AAQ4D7T0_AMBAM</name>
<evidence type="ECO:0000313" key="1">
    <source>
        <dbReference type="EMBL" id="KAK8758520.1"/>
    </source>
</evidence>
<reference evidence="1 2" key="1">
    <citation type="journal article" date="2023" name="Arcadia Sci">
        <title>De novo assembly of a long-read Amblyomma americanum tick genome.</title>
        <authorList>
            <person name="Chou S."/>
            <person name="Poskanzer K.E."/>
            <person name="Rollins M."/>
            <person name="Thuy-Boun P.S."/>
        </authorList>
    </citation>
    <scope>NUCLEOTIDE SEQUENCE [LARGE SCALE GENOMIC DNA]</scope>
    <source>
        <strain evidence="1">F_SG_1</strain>
        <tissue evidence="1">Salivary glands</tissue>
    </source>
</reference>
<protein>
    <submittedName>
        <fullName evidence="1">Uncharacterized protein</fullName>
    </submittedName>
</protein>
<sequence length="68" mass="7333">MPWILTLLDCPEAQEASAANTSLESAVGNQWAASTPMGCGQMLHEVCERTIACVAIVSHRVCQFENVL</sequence>
<dbReference type="EMBL" id="JARKHS020034054">
    <property type="protein sequence ID" value="KAK8758520.1"/>
    <property type="molecule type" value="Genomic_DNA"/>
</dbReference>
<organism evidence="1 2">
    <name type="scientific">Amblyomma americanum</name>
    <name type="common">Lone star tick</name>
    <dbReference type="NCBI Taxonomy" id="6943"/>
    <lineage>
        <taxon>Eukaryota</taxon>
        <taxon>Metazoa</taxon>
        <taxon>Ecdysozoa</taxon>
        <taxon>Arthropoda</taxon>
        <taxon>Chelicerata</taxon>
        <taxon>Arachnida</taxon>
        <taxon>Acari</taxon>
        <taxon>Parasitiformes</taxon>
        <taxon>Ixodida</taxon>
        <taxon>Ixodoidea</taxon>
        <taxon>Ixodidae</taxon>
        <taxon>Amblyomminae</taxon>
        <taxon>Amblyomma</taxon>
    </lineage>
</organism>
<comment type="caution">
    <text evidence="1">The sequence shown here is derived from an EMBL/GenBank/DDBJ whole genome shotgun (WGS) entry which is preliminary data.</text>
</comment>
<dbReference type="Proteomes" id="UP001321473">
    <property type="component" value="Unassembled WGS sequence"/>
</dbReference>